<evidence type="ECO:0000313" key="2">
    <source>
        <dbReference type="Proteomes" id="UP000578697"/>
    </source>
</evidence>
<evidence type="ECO:0000313" key="1">
    <source>
        <dbReference type="EMBL" id="MBB5218716.1"/>
    </source>
</evidence>
<name>A0A840SFM1_9SPIR</name>
<keyword evidence="2" id="KW-1185">Reference proteome</keyword>
<gene>
    <name evidence="1" type="ORF">HNP77_001085</name>
</gene>
<protein>
    <recommendedName>
        <fullName evidence="3">Lipoprotein</fullName>
    </recommendedName>
</protein>
<reference evidence="1 2" key="1">
    <citation type="submission" date="2020-08" db="EMBL/GenBank/DDBJ databases">
        <title>Genomic Encyclopedia of Type Strains, Phase IV (KMG-IV): sequencing the most valuable type-strain genomes for metagenomic binning, comparative biology and taxonomic classification.</title>
        <authorList>
            <person name="Goeker M."/>
        </authorList>
    </citation>
    <scope>NUCLEOTIDE SEQUENCE [LARGE SCALE GENOMIC DNA]</scope>
    <source>
        <strain evidence="1 2">DSM 103679</strain>
    </source>
</reference>
<organism evidence="1 2">
    <name type="scientific">Treponema rectale</name>
    <dbReference type="NCBI Taxonomy" id="744512"/>
    <lineage>
        <taxon>Bacteria</taxon>
        <taxon>Pseudomonadati</taxon>
        <taxon>Spirochaetota</taxon>
        <taxon>Spirochaetia</taxon>
        <taxon>Spirochaetales</taxon>
        <taxon>Treponemataceae</taxon>
        <taxon>Treponema</taxon>
    </lineage>
</organism>
<dbReference type="RefSeq" id="WP_184652161.1">
    <property type="nucleotide sequence ID" value="NZ_JACHFR010000002.1"/>
</dbReference>
<dbReference type="Proteomes" id="UP000578697">
    <property type="component" value="Unassembled WGS sequence"/>
</dbReference>
<accession>A0A840SFM1</accession>
<dbReference type="AlphaFoldDB" id="A0A840SFM1"/>
<dbReference type="EMBL" id="JACHFR010000002">
    <property type="protein sequence ID" value="MBB5218716.1"/>
    <property type="molecule type" value="Genomic_DNA"/>
</dbReference>
<proteinExistence type="predicted"/>
<dbReference type="Pfam" id="PF14262">
    <property type="entry name" value="Cthe_2159"/>
    <property type="match status" value="1"/>
</dbReference>
<dbReference type="InterPro" id="IPR025584">
    <property type="entry name" value="Cthe_2159"/>
</dbReference>
<evidence type="ECO:0008006" key="3">
    <source>
        <dbReference type="Google" id="ProtNLM"/>
    </source>
</evidence>
<comment type="caution">
    <text evidence="1">The sequence shown here is derived from an EMBL/GenBank/DDBJ whole genome shotgun (WGS) entry which is preliminary data.</text>
</comment>
<sequence length="276" mass="29944">MKKLFLFSIIISLMFTSCFKKVPVKLSVNYDEARKNYGTELQISPLNDSVKFGKNTIVIAPEAEDVTYTLSGYYNGEICCTTKNTVIKLKNAFIENSNGRPALLCEAKAEISAAKDSTNYIVSWGKGFAKTAALEGKRGLVLGGGGTLYVSGKICHGVESEEAKIKGTGKFYIEGTLKGSALKCTTLTVEEDKTFSCYLLNSKNGIKADSNISVASGNFYLYDNGTALKTDTSEDSPNTAHYINLAGGTFHLFNNTSLYTTDEDSWNTSGAIFIED</sequence>
<dbReference type="PROSITE" id="PS51257">
    <property type="entry name" value="PROKAR_LIPOPROTEIN"/>
    <property type="match status" value="1"/>
</dbReference>